<proteinExistence type="predicted"/>
<dbReference type="Pfam" id="PF08513">
    <property type="entry name" value="LisH"/>
    <property type="match status" value="1"/>
</dbReference>
<dbReference type="AlphaFoldDB" id="A0A8H2VJX8"/>
<accession>A0A8H2VJX8</accession>
<feature type="compositionally biased region" description="Low complexity" evidence="1">
    <location>
        <begin position="208"/>
        <end position="240"/>
    </location>
</feature>
<evidence type="ECO:0000256" key="1">
    <source>
        <dbReference type="SAM" id="MobiDB-lite"/>
    </source>
</evidence>
<protein>
    <submittedName>
        <fullName evidence="2">Similar to Saccharomyces cerevisiae YMR164C MSS11 Transcription factor involved in regulation of invasive growth and starch degradation</fullName>
    </submittedName>
</protein>
<feature type="compositionally biased region" description="Polar residues" evidence="1">
    <location>
        <begin position="1"/>
        <end position="11"/>
    </location>
</feature>
<feature type="compositionally biased region" description="Polar residues" evidence="1">
    <location>
        <begin position="502"/>
        <end position="524"/>
    </location>
</feature>
<name>A0A8H2VJX8_9SACH</name>
<dbReference type="EMBL" id="CAEFZW010000013">
    <property type="protein sequence ID" value="CAB4257074.1"/>
    <property type="molecule type" value="Genomic_DNA"/>
</dbReference>
<keyword evidence="3" id="KW-1185">Reference proteome</keyword>
<feature type="compositionally biased region" description="Basic residues" evidence="1">
    <location>
        <begin position="17"/>
        <end position="34"/>
    </location>
</feature>
<feature type="region of interest" description="Disordered" evidence="1">
    <location>
        <begin position="502"/>
        <end position="539"/>
    </location>
</feature>
<dbReference type="RefSeq" id="XP_041408918.1">
    <property type="nucleotide sequence ID" value="XM_041552984.1"/>
</dbReference>
<feature type="region of interest" description="Disordered" evidence="1">
    <location>
        <begin position="189"/>
        <end position="255"/>
    </location>
</feature>
<gene>
    <name evidence="2" type="ORF">KABA2_13S02398</name>
</gene>
<feature type="region of interest" description="Disordered" evidence="1">
    <location>
        <begin position="1"/>
        <end position="53"/>
    </location>
</feature>
<evidence type="ECO:0000313" key="3">
    <source>
        <dbReference type="Proteomes" id="UP000644660"/>
    </source>
</evidence>
<dbReference type="OrthoDB" id="4036671at2759"/>
<dbReference type="PROSITE" id="PS50896">
    <property type="entry name" value="LISH"/>
    <property type="match status" value="1"/>
</dbReference>
<dbReference type="Proteomes" id="UP000644660">
    <property type="component" value="Unassembled WGS sequence"/>
</dbReference>
<organism evidence="2 3">
    <name type="scientific">Maudiozyma barnettii</name>
    <dbReference type="NCBI Taxonomy" id="61262"/>
    <lineage>
        <taxon>Eukaryota</taxon>
        <taxon>Fungi</taxon>
        <taxon>Dikarya</taxon>
        <taxon>Ascomycota</taxon>
        <taxon>Saccharomycotina</taxon>
        <taxon>Saccharomycetes</taxon>
        <taxon>Saccharomycetales</taxon>
        <taxon>Saccharomycetaceae</taxon>
        <taxon>Maudiozyma</taxon>
    </lineage>
</organism>
<evidence type="ECO:0000313" key="2">
    <source>
        <dbReference type="EMBL" id="CAB4257074.1"/>
    </source>
</evidence>
<reference evidence="2 3" key="1">
    <citation type="submission" date="2020-05" db="EMBL/GenBank/DDBJ databases">
        <authorList>
            <person name="Casaregola S."/>
            <person name="Devillers H."/>
            <person name="Grondin C."/>
        </authorList>
    </citation>
    <scope>NUCLEOTIDE SEQUENCE [LARGE SCALE GENOMIC DNA]</scope>
    <source>
        <strain evidence="2 3">CLIB 1767</strain>
    </source>
</reference>
<dbReference type="GeneID" id="64860182"/>
<sequence length="539" mass="60148">MGVPGTTNGPSEDNKSTTRKVRKPRVSKQRKTSTKNKPVEHTNIPRNQPPNKEIPDFHFNMVVSDAMAVNSRQLLYAHIYNYLLQNNYYETAKRFLKEAEVPLSNLNNPKATNNNSLNLKDLGPNQLLKSKMIISSPDTFLLEWWQSLLLLNNFVDSTPLEELSSKLDFSSAPTQGKVVPILPLQRSGNPYMNSMPTSNNIQSIQTQNGPIPNMTPNNNNNSNNNNNNSNNIPKESINNPKAQSNPPPPPQQQAHMNTTNQMANAQYAIRQQQQLPRQDQSPMVNGMPINPSMGPQFMQQQMMASQYSNMMNLQQPQQQMINKNAMLNDNGQVVYPSVAQDSVASNDSHNNSKDGNKGYNNFETTQNAKGMVNSNQQRQVQAQFASQKRKHSENMRNASPHSQVMNQSGIQAQYQAHLQNSQRQGLDVASVSAASSGSPNIIMSNMQEGNPNMKMDLSDPGMQQQYMTMLKSMLVKNQTQGQQNNSSENAIIDFSMMNFNIPNHNNDESGNNSSTNLNDGTLNKNIGKPDDNNNNAIND</sequence>
<feature type="compositionally biased region" description="Polar residues" evidence="1">
    <location>
        <begin position="189"/>
        <end position="207"/>
    </location>
</feature>
<dbReference type="InterPro" id="IPR006594">
    <property type="entry name" value="LisH"/>
</dbReference>
<dbReference type="SMART" id="SM00667">
    <property type="entry name" value="LisH"/>
    <property type="match status" value="1"/>
</dbReference>
<feature type="region of interest" description="Disordered" evidence="1">
    <location>
        <begin position="343"/>
        <end position="364"/>
    </location>
</feature>
<comment type="caution">
    <text evidence="2">The sequence shown here is derived from an EMBL/GenBank/DDBJ whole genome shotgun (WGS) entry which is preliminary data.</text>
</comment>